<dbReference type="Proteomes" id="UP001159428">
    <property type="component" value="Unassembled WGS sequence"/>
</dbReference>
<evidence type="ECO:0000313" key="2">
    <source>
        <dbReference type="Proteomes" id="UP001159428"/>
    </source>
</evidence>
<evidence type="ECO:0000313" key="1">
    <source>
        <dbReference type="EMBL" id="CAH3133041.1"/>
    </source>
</evidence>
<dbReference type="EMBL" id="CALNXJ010000027">
    <property type="protein sequence ID" value="CAH3133041.1"/>
    <property type="molecule type" value="Genomic_DNA"/>
</dbReference>
<dbReference type="AlphaFoldDB" id="A0AAU9X258"/>
<reference evidence="1 2" key="1">
    <citation type="submission" date="2022-05" db="EMBL/GenBank/DDBJ databases">
        <authorList>
            <consortium name="Genoscope - CEA"/>
            <person name="William W."/>
        </authorList>
    </citation>
    <scope>NUCLEOTIDE SEQUENCE [LARGE SCALE GENOMIC DNA]</scope>
</reference>
<name>A0AAU9X258_9CNID</name>
<sequence length="573" mass="64958">MDSYEQCNFPLFDPKRDSIGRMLITRAFLRAFSECEGMYTRHTASHCGHWLSADHTFKVSANIGYWSNQKWIKLYNAVFIVMNEENKVLAWQLTRGTSIDTVQSLLTGLYQRHQNAQQEIEDIIIDNCCTVKNKINAIFGSRVLIKLDLFHAIKRILEKIPRKEVTSELREVSQVMIKDLRLCFRDEKDIRLTRKKPTPPSDKMEKHLQDFLKKWSSELLDDMKVLPDKAVTEISKVVKHVKLGCLSGIPPGIGTNRNENIHKRLRKWLKKDRIGVALAVVLLATVFYKLNVWKCPSSEKFGIVNNTSHMLSFTDESESTLSDNLDIEFGGENVSSCDSHTEEENENVTLQSQERIINRTSTMAHIASQSFSKVQSPLFANKHSWINAPSMLLLFSHTDCHGQSEYFRSEKKLDEIVSNYGFEWVSVPGDETARTFLEPGVFDCELGNTVLLSLTNVLKLPIVVFSSIDSYPVIPLVPRSSQLTVVPIHVAFNQSGKGHYDSVFAAKTQPCQEIEKKSQNTNKSPCCSCGRGGAKDKERSFCSTYGSRCKCFQHLQGCNPTCKCLNFGNPYGT</sequence>
<organism evidence="1 2">
    <name type="scientific">Pocillopora meandrina</name>
    <dbReference type="NCBI Taxonomy" id="46732"/>
    <lineage>
        <taxon>Eukaryota</taxon>
        <taxon>Metazoa</taxon>
        <taxon>Cnidaria</taxon>
        <taxon>Anthozoa</taxon>
        <taxon>Hexacorallia</taxon>
        <taxon>Scleractinia</taxon>
        <taxon>Astrocoeniina</taxon>
        <taxon>Pocilloporidae</taxon>
        <taxon>Pocillopora</taxon>
    </lineage>
</organism>
<accession>A0AAU9X258</accession>
<comment type="caution">
    <text evidence="1">The sequence shown here is derived from an EMBL/GenBank/DDBJ whole genome shotgun (WGS) entry which is preliminary data.</text>
</comment>
<gene>
    <name evidence="1" type="ORF">PMEA_00015346</name>
</gene>
<proteinExistence type="predicted"/>
<protein>
    <submittedName>
        <fullName evidence="1">Uncharacterized protein</fullName>
    </submittedName>
</protein>
<dbReference type="CDD" id="cd22744">
    <property type="entry name" value="OTU"/>
    <property type="match status" value="1"/>
</dbReference>
<feature type="non-terminal residue" evidence="1">
    <location>
        <position position="573"/>
    </location>
</feature>
<keyword evidence="2" id="KW-1185">Reference proteome</keyword>